<feature type="compositionally biased region" description="Low complexity" evidence="2">
    <location>
        <begin position="57"/>
        <end position="75"/>
    </location>
</feature>
<dbReference type="PANTHER" id="PTHR15744">
    <property type="entry name" value="BLOM7"/>
    <property type="match status" value="1"/>
</dbReference>
<comment type="caution">
    <text evidence="4">The sequence shown here is derived from an EMBL/GenBank/DDBJ whole genome shotgun (WGS) entry which is preliminary data.</text>
</comment>
<dbReference type="GO" id="GO:0005634">
    <property type="term" value="C:nucleus"/>
    <property type="evidence" value="ECO:0007669"/>
    <property type="project" value="InterPro"/>
</dbReference>
<dbReference type="GO" id="GO:0003723">
    <property type="term" value="F:RNA binding"/>
    <property type="evidence" value="ECO:0007669"/>
    <property type="project" value="UniProtKB-UniRule"/>
</dbReference>
<dbReference type="FunFam" id="3.30.1370.10:FF:000051">
    <property type="entry name" value="Putative kh domain-containing protein"/>
    <property type="match status" value="1"/>
</dbReference>
<gene>
    <name evidence="4" type="ORF">LTR84_000976</name>
</gene>
<feature type="region of interest" description="Disordered" evidence="2">
    <location>
        <begin position="436"/>
        <end position="481"/>
    </location>
</feature>
<dbReference type="InterPro" id="IPR036612">
    <property type="entry name" value="KH_dom_type_1_sf"/>
</dbReference>
<evidence type="ECO:0000313" key="5">
    <source>
        <dbReference type="Proteomes" id="UP001358417"/>
    </source>
</evidence>
<dbReference type="EMBL" id="JAVRRD010000001">
    <property type="protein sequence ID" value="KAK5065140.1"/>
    <property type="molecule type" value="Genomic_DNA"/>
</dbReference>
<accession>A0AAV9NSN2</accession>
<evidence type="ECO:0000256" key="1">
    <source>
        <dbReference type="PROSITE-ProRule" id="PRU00117"/>
    </source>
</evidence>
<dbReference type="InterPro" id="IPR031121">
    <property type="entry name" value="RIK/BLOM7"/>
</dbReference>
<reference evidence="4 5" key="1">
    <citation type="submission" date="2023-08" db="EMBL/GenBank/DDBJ databases">
        <title>Black Yeasts Isolated from many extreme environments.</title>
        <authorList>
            <person name="Coleine C."/>
            <person name="Stajich J.E."/>
            <person name="Selbmann L."/>
        </authorList>
    </citation>
    <scope>NUCLEOTIDE SEQUENCE [LARGE SCALE GENOMIC DNA]</scope>
    <source>
        <strain evidence="4 5">CCFEE 5792</strain>
    </source>
</reference>
<dbReference type="InterPro" id="IPR047890">
    <property type="entry name" value="KHDC4_KH-I_first"/>
</dbReference>
<feature type="compositionally biased region" description="Polar residues" evidence="2">
    <location>
        <begin position="107"/>
        <end position="118"/>
    </location>
</feature>
<dbReference type="Pfam" id="PF22675">
    <property type="entry name" value="KH-I_KHDC4-BBP"/>
    <property type="match status" value="1"/>
</dbReference>
<dbReference type="PROSITE" id="PS50084">
    <property type="entry name" value="KH_TYPE_1"/>
    <property type="match status" value="1"/>
</dbReference>
<proteinExistence type="predicted"/>
<dbReference type="RefSeq" id="XP_064712464.1">
    <property type="nucleotide sequence ID" value="XM_064844604.1"/>
</dbReference>
<dbReference type="AlphaFoldDB" id="A0AAV9NSN2"/>
<dbReference type="Pfam" id="PF23469">
    <property type="entry name" value="KH_12"/>
    <property type="match status" value="1"/>
</dbReference>
<dbReference type="CDD" id="cd22386">
    <property type="entry name" value="KH-I_KHDC4_rpt2"/>
    <property type="match status" value="1"/>
</dbReference>
<dbReference type="SUPFAM" id="SSF54791">
    <property type="entry name" value="Eukaryotic type KH-domain (KH-domain type I)"/>
    <property type="match status" value="2"/>
</dbReference>
<feature type="region of interest" description="Disordered" evidence="2">
    <location>
        <begin position="91"/>
        <end position="118"/>
    </location>
</feature>
<evidence type="ECO:0000313" key="4">
    <source>
        <dbReference type="EMBL" id="KAK5065140.1"/>
    </source>
</evidence>
<feature type="compositionally biased region" description="Basic and acidic residues" evidence="2">
    <location>
        <begin position="360"/>
        <end position="369"/>
    </location>
</feature>
<organism evidence="4 5">
    <name type="scientific">Exophiala bonariae</name>
    <dbReference type="NCBI Taxonomy" id="1690606"/>
    <lineage>
        <taxon>Eukaryota</taxon>
        <taxon>Fungi</taxon>
        <taxon>Dikarya</taxon>
        <taxon>Ascomycota</taxon>
        <taxon>Pezizomycotina</taxon>
        <taxon>Eurotiomycetes</taxon>
        <taxon>Chaetothyriomycetidae</taxon>
        <taxon>Chaetothyriales</taxon>
        <taxon>Herpotrichiellaceae</taxon>
        <taxon>Exophiala</taxon>
    </lineage>
</organism>
<feature type="compositionally biased region" description="Basic and acidic residues" evidence="2">
    <location>
        <begin position="1"/>
        <end position="41"/>
    </location>
</feature>
<keyword evidence="1" id="KW-0694">RNA-binding</keyword>
<evidence type="ECO:0000259" key="3">
    <source>
        <dbReference type="SMART" id="SM00322"/>
    </source>
</evidence>
<dbReference type="InterPro" id="IPR056149">
    <property type="entry name" value="PRP5/DDX46/KHDC4_KH"/>
</dbReference>
<protein>
    <recommendedName>
        <fullName evidence="3">K Homology domain-containing protein</fullName>
    </recommendedName>
</protein>
<feature type="region of interest" description="Disordered" evidence="2">
    <location>
        <begin position="1"/>
        <end position="75"/>
    </location>
</feature>
<feature type="compositionally biased region" description="Pro residues" evidence="2">
    <location>
        <begin position="443"/>
        <end position="481"/>
    </location>
</feature>
<dbReference type="InterPro" id="IPR004087">
    <property type="entry name" value="KH_dom"/>
</dbReference>
<dbReference type="PANTHER" id="PTHR15744:SF0">
    <property type="entry name" value="KH HOMOLOGY DOMAIN-CONTAINING PROTEIN 4"/>
    <property type="match status" value="1"/>
</dbReference>
<evidence type="ECO:0000256" key="2">
    <source>
        <dbReference type="SAM" id="MobiDB-lite"/>
    </source>
</evidence>
<sequence>MSEDAPRKRSRFDQTEPEPRKPSRFDRRSRSPSSRHTDSRRSRSPLGKSSQSPAPGAKSATAIDPAAAAAAAAAKINADLQARKAIQHVDVPPIQSASSDGAAARTPTASTGQSTSQLDGEIYIADGDYIKDIEVNDLRNRYTLTKGSTQKMIKEETGADVTTRGSYYPDKSMATAANPPLYLHVTSTSKSGLEKAIEKIEELMQQELPNLVDERRFRRKEPEQVERDEFGRRKWPEERIILDMENIPGFNLRAQVVGQGGAYVKHIQQETGCRVQIKGRGSGFMEHSTGQESDEPMYLHVAGPQPQQVQKAKELCEDLLANVRINFEHFKANPPPQRQESYTDGYGADANRGSSYGGYGRDRNRDNSYSHHSNSYNSAYAGASSTPAPGTAASASPTDYASQYAQYYASQPGGDPYAAYGGYQNYVAYYQYYQQAAAQQQQSPPPPPGGEPNPPPPPDNSTAPPPPPPGGYSAVPPPPGL</sequence>
<dbReference type="Proteomes" id="UP001358417">
    <property type="component" value="Unassembled WGS sequence"/>
</dbReference>
<dbReference type="InterPro" id="IPR047889">
    <property type="entry name" value="KHDC4_KH-I_second"/>
</dbReference>
<dbReference type="GeneID" id="89969198"/>
<feature type="domain" description="K Homology" evidence="3">
    <location>
        <begin position="236"/>
        <end position="321"/>
    </location>
</feature>
<dbReference type="FunFam" id="3.30.1370.10:FF:000037">
    <property type="entry name" value="KH domain protein"/>
    <property type="match status" value="1"/>
</dbReference>
<dbReference type="Gene3D" id="3.30.1370.10">
    <property type="entry name" value="K Homology domain, type 1"/>
    <property type="match status" value="2"/>
</dbReference>
<dbReference type="SMART" id="SM00322">
    <property type="entry name" value="KH"/>
    <property type="match status" value="1"/>
</dbReference>
<keyword evidence="5" id="KW-1185">Reference proteome</keyword>
<dbReference type="InterPro" id="IPR055256">
    <property type="entry name" value="KH_1_KHDC4/BBP-like"/>
</dbReference>
<dbReference type="CDD" id="cd22385">
    <property type="entry name" value="KH-I_KHDC4_rpt1"/>
    <property type="match status" value="1"/>
</dbReference>
<name>A0AAV9NSN2_9EURO</name>
<feature type="region of interest" description="Disordered" evidence="2">
    <location>
        <begin position="330"/>
        <end position="373"/>
    </location>
</feature>